<sequence length="363" mass="41551">MALMFQRLGFHILRTNLKTTFQTTRTAQSLVSHSEVPYLPVIFNPSQKQVRVNNKNQNSSDSVALFFWCSDNVTSCDKKKHSVHEKEQNQFDWRKDLLIINSDLSTLCILPRLKRSLEVTYENGQNNDHASSEFLNICSSSSKSLEFLQKDISKEISSTLESVNLPQEELEFLKSSISWYSSQPIPSSPDKTDLKTPDDKSLGKPSMEQLTAVKERLAETLPNFFKKVVDYSIYDPKIVFVNNIWNRKTSGIGMYSLNLSVIRILAYFKYTQITVQLLKITVHPEDGAVKVRWRVAGLSNTASLKFWNYYPGKYRENVEKDSQWTDGLSTYYINKNGMVYKHVVDNVIPDNEIPNVVPVAPVA</sequence>
<evidence type="ECO:0000313" key="3">
    <source>
        <dbReference type="Proteomes" id="UP000507470"/>
    </source>
</evidence>
<accession>A0A6J8E2V9</accession>
<name>A0A6J8E2V9_MYTCO</name>
<reference evidence="2 3" key="1">
    <citation type="submission" date="2020-06" db="EMBL/GenBank/DDBJ databases">
        <authorList>
            <person name="Li R."/>
            <person name="Bekaert M."/>
        </authorList>
    </citation>
    <scope>NUCLEOTIDE SEQUENCE [LARGE SCALE GENOMIC DNA]</scope>
    <source>
        <strain evidence="3">wild</strain>
    </source>
</reference>
<dbReference type="InterPro" id="IPR018790">
    <property type="entry name" value="DUF2358"/>
</dbReference>
<evidence type="ECO:0000313" key="2">
    <source>
        <dbReference type="EMBL" id="CAC5413351.1"/>
    </source>
</evidence>
<proteinExistence type="predicted"/>
<organism evidence="2 3">
    <name type="scientific">Mytilus coruscus</name>
    <name type="common">Sea mussel</name>
    <dbReference type="NCBI Taxonomy" id="42192"/>
    <lineage>
        <taxon>Eukaryota</taxon>
        <taxon>Metazoa</taxon>
        <taxon>Spiralia</taxon>
        <taxon>Lophotrochozoa</taxon>
        <taxon>Mollusca</taxon>
        <taxon>Bivalvia</taxon>
        <taxon>Autobranchia</taxon>
        <taxon>Pteriomorphia</taxon>
        <taxon>Mytilida</taxon>
        <taxon>Mytiloidea</taxon>
        <taxon>Mytilidae</taxon>
        <taxon>Mytilinae</taxon>
        <taxon>Mytilus</taxon>
    </lineage>
</organism>
<dbReference type="PANTHER" id="PTHR31094:SF2">
    <property type="entry name" value="RIKEN CDNA 2310061I04 GENE"/>
    <property type="match status" value="1"/>
</dbReference>
<feature type="region of interest" description="Disordered" evidence="1">
    <location>
        <begin position="182"/>
        <end position="205"/>
    </location>
</feature>
<dbReference type="PANTHER" id="PTHR31094">
    <property type="entry name" value="RIKEN CDNA 2310061I04 GENE"/>
    <property type="match status" value="1"/>
</dbReference>
<evidence type="ECO:0000256" key="1">
    <source>
        <dbReference type="SAM" id="MobiDB-lite"/>
    </source>
</evidence>
<dbReference type="Proteomes" id="UP000507470">
    <property type="component" value="Unassembled WGS sequence"/>
</dbReference>
<dbReference type="EMBL" id="CACVKT020008133">
    <property type="protein sequence ID" value="CAC5413351.1"/>
    <property type="molecule type" value="Genomic_DNA"/>
</dbReference>
<dbReference type="OrthoDB" id="44820at2759"/>
<gene>
    <name evidence="2" type="ORF">MCOR_46248</name>
</gene>
<feature type="compositionally biased region" description="Basic and acidic residues" evidence="1">
    <location>
        <begin position="190"/>
        <end position="202"/>
    </location>
</feature>
<dbReference type="AlphaFoldDB" id="A0A6J8E2V9"/>
<protein>
    <submittedName>
        <fullName evidence="2">Uncharacterized protein</fullName>
    </submittedName>
</protein>
<keyword evidence="3" id="KW-1185">Reference proteome</keyword>
<dbReference type="Pfam" id="PF10184">
    <property type="entry name" value="DUF2358"/>
    <property type="match status" value="1"/>
</dbReference>